<evidence type="ECO:0000313" key="3">
    <source>
        <dbReference type="Proteomes" id="UP000792457"/>
    </source>
</evidence>
<protein>
    <submittedName>
        <fullName evidence="2">Uncharacterized protein</fullName>
    </submittedName>
</protein>
<feature type="non-terminal residue" evidence="2">
    <location>
        <position position="102"/>
    </location>
</feature>
<reference evidence="2" key="1">
    <citation type="submission" date="2013-04" db="EMBL/GenBank/DDBJ databases">
        <authorList>
            <person name="Qu J."/>
            <person name="Murali S.C."/>
            <person name="Bandaranaike D."/>
            <person name="Bellair M."/>
            <person name="Blankenburg K."/>
            <person name="Chao H."/>
            <person name="Dinh H."/>
            <person name="Doddapaneni H."/>
            <person name="Downs B."/>
            <person name="Dugan-Rocha S."/>
            <person name="Elkadiri S."/>
            <person name="Gnanaolivu R.D."/>
            <person name="Hernandez B."/>
            <person name="Javaid M."/>
            <person name="Jayaseelan J.C."/>
            <person name="Lee S."/>
            <person name="Li M."/>
            <person name="Ming W."/>
            <person name="Munidasa M."/>
            <person name="Muniz J."/>
            <person name="Nguyen L."/>
            <person name="Ongeri F."/>
            <person name="Osuji N."/>
            <person name="Pu L.-L."/>
            <person name="Puazo M."/>
            <person name="Qu C."/>
            <person name="Quiroz J."/>
            <person name="Raj R."/>
            <person name="Weissenberger G."/>
            <person name="Xin Y."/>
            <person name="Zou X."/>
            <person name="Han Y."/>
            <person name="Richards S."/>
            <person name="Worley K."/>
            <person name="Muzny D."/>
            <person name="Gibbs R."/>
        </authorList>
    </citation>
    <scope>NUCLEOTIDE SEQUENCE</scope>
    <source>
        <strain evidence="2">Sampled in the wild</strain>
    </source>
</reference>
<gene>
    <name evidence="2" type="ORF">J437_LFUL018289</name>
</gene>
<keyword evidence="3" id="KW-1185">Reference proteome</keyword>
<dbReference type="AlphaFoldDB" id="A0A8K0KSM7"/>
<feature type="region of interest" description="Disordered" evidence="1">
    <location>
        <begin position="21"/>
        <end position="55"/>
    </location>
</feature>
<evidence type="ECO:0000256" key="1">
    <source>
        <dbReference type="SAM" id="MobiDB-lite"/>
    </source>
</evidence>
<name>A0A8K0KSM7_LADFU</name>
<proteinExistence type="predicted"/>
<comment type="caution">
    <text evidence="2">The sequence shown here is derived from an EMBL/GenBank/DDBJ whole genome shotgun (WGS) entry which is preliminary data.</text>
</comment>
<dbReference type="EMBL" id="KZ309496">
    <property type="protein sequence ID" value="KAG8239040.1"/>
    <property type="molecule type" value="Genomic_DNA"/>
</dbReference>
<accession>A0A8K0KSM7</accession>
<dbReference type="Proteomes" id="UP000792457">
    <property type="component" value="Unassembled WGS sequence"/>
</dbReference>
<sequence length="102" mass="11059">MSTARKSDEWKVVSIRGDRGVLGQSEGVGGGSPHLQHPTRYSHSRAAISHSSVRPRSAILPTSVEREVERILACPQSASNQIPNAQLLNRKSHSLDSLLGPR</sequence>
<reference evidence="2" key="2">
    <citation type="submission" date="2017-10" db="EMBL/GenBank/DDBJ databases">
        <title>Ladona fulva Genome sequencing and assembly.</title>
        <authorList>
            <person name="Murali S."/>
            <person name="Richards S."/>
            <person name="Bandaranaike D."/>
            <person name="Bellair M."/>
            <person name="Blankenburg K."/>
            <person name="Chao H."/>
            <person name="Dinh H."/>
            <person name="Doddapaneni H."/>
            <person name="Dugan-Rocha S."/>
            <person name="Elkadiri S."/>
            <person name="Gnanaolivu R."/>
            <person name="Hernandez B."/>
            <person name="Skinner E."/>
            <person name="Javaid M."/>
            <person name="Lee S."/>
            <person name="Li M."/>
            <person name="Ming W."/>
            <person name="Munidasa M."/>
            <person name="Muniz J."/>
            <person name="Nguyen L."/>
            <person name="Hughes D."/>
            <person name="Osuji N."/>
            <person name="Pu L.-L."/>
            <person name="Puazo M."/>
            <person name="Qu C."/>
            <person name="Quiroz J."/>
            <person name="Raj R."/>
            <person name="Weissenberger G."/>
            <person name="Xin Y."/>
            <person name="Zou X."/>
            <person name="Han Y."/>
            <person name="Worley K."/>
            <person name="Muzny D."/>
            <person name="Gibbs R."/>
        </authorList>
    </citation>
    <scope>NUCLEOTIDE SEQUENCE</scope>
    <source>
        <strain evidence="2">Sampled in the wild</strain>
    </source>
</reference>
<organism evidence="2 3">
    <name type="scientific">Ladona fulva</name>
    <name type="common">Scarce chaser dragonfly</name>
    <name type="synonym">Libellula fulva</name>
    <dbReference type="NCBI Taxonomy" id="123851"/>
    <lineage>
        <taxon>Eukaryota</taxon>
        <taxon>Metazoa</taxon>
        <taxon>Ecdysozoa</taxon>
        <taxon>Arthropoda</taxon>
        <taxon>Hexapoda</taxon>
        <taxon>Insecta</taxon>
        <taxon>Pterygota</taxon>
        <taxon>Palaeoptera</taxon>
        <taxon>Odonata</taxon>
        <taxon>Epiprocta</taxon>
        <taxon>Anisoptera</taxon>
        <taxon>Libelluloidea</taxon>
        <taxon>Libellulidae</taxon>
        <taxon>Ladona</taxon>
    </lineage>
</organism>
<evidence type="ECO:0000313" key="2">
    <source>
        <dbReference type="EMBL" id="KAG8239040.1"/>
    </source>
</evidence>